<evidence type="ECO:0000256" key="4">
    <source>
        <dbReference type="ARBA" id="ARBA00023163"/>
    </source>
</evidence>
<organism evidence="8 9">
    <name type="scientific">Paenibacillus cellulosilyticus</name>
    <dbReference type="NCBI Taxonomy" id="375489"/>
    <lineage>
        <taxon>Bacteria</taxon>
        <taxon>Bacillati</taxon>
        <taxon>Bacillota</taxon>
        <taxon>Bacilli</taxon>
        <taxon>Bacillales</taxon>
        <taxon>Paenibacillaceae</taxon>
        <taxon>Paenibacillus</taxon>
    </lineage>
</organism>
<evidence type="ECO:0000256" key="1">
    <source>
        <dbReference type="ARBA" id="ARBA00010641"/>
    </source>
</evidence>
<dbReference type="GO" id="GO:0006352">
    <property type="term" value="P:DNA-templated transcription initiation"/>
    <property type="evidence" value="ECO:0007669"/>
    <property type="project" value="InterPro"/>
</dbReference>
<accession>A0A2V2YUM3</accession>
<keyword evidence="2" id="KW-0805">Transcription regulation</keyword>
<comment type="similarity">
    <text evidence="1">Belongs to the sigma-70 factor family. ECF subfamily.</text>
</comment>
<dbReference type="Gene3D" id="1.10.1740.10">
    <property type="match status" value="1"/>
</dbReference>
<sequence>MPDSRAAASPSEPSLQLDAESDQTLIERARSGDKFAFDELVQRHRMKAFTWASRISKDPHLSEDIVQEALIRAFLNLNTLAHDQRFVGWFKAIVRNQALMRIRRGGQYGKEMPLTAWQQSNQQQAIVNVNDINSIMDFLIARSHSSAQRSVGEDPQLRLERQEWYNVIRAFLHVLTPKEKRIFESYFFQECSPQEIAELFEISVGNVYKVISRSRRKVQEERLSFLIRAHIRQRKEDGFMKRNRLDPAPLQVAGGSILSGTENLYRFVRARHPQLSLAYVDGFLTGAFLLNLEKSRIDMSSTNMIDRNYLITNGMLNLGMRVRYAEAFDFEPPDPNLLTRSLALVQDSVDAGVPAMVWELINSEFGMIYGYDDASQQFDGIDSQSEAKVAYDRLGRLQTRSLFVLGFIGDELMSRSDALWRLCRMVSKHARGGDQTFAGYANGLAAYDTWISVFREKAIEPLGHAYTIEVLREGRKHASLCLQELASEWRQHGTPTSVHSQEIISLLEQAAAQYSNVFEGLCNLAALFPSPTGGEPTDPKAAAQAISVLETMQTAERIGVQTLERIAEQLEQHSSRTHVPAIVTDPFRAYYM</sequence>
<evidence type="ECO:0000256" key="3">
    <source>
        <dbReference type="ARBA" id="ARBA00023082"/>
    </source>
</evidence>
<dbReference type="PANTHER" id="PTHR43133:SF51">
    <property type="entry name" value="RNA POLYMERASE SIGMA FACTOR"/>
    <property type="match status" value="1"/>
</dbReference>
<dbReference type="SUPFAM" id="SSF88659">
    <property type="entry name" value="Sigma3 and sigma4 domains of RNA polymerase sigma factors"/>
    <property type="match status" value="1"/>
</dbReference>
<feature type="domain" description="RNA polymerase sigma factor 70 region 4 type 2" evidence="7">
    <location>
        <begin position="168"/>
        <end position="217"/>
    </location>
</feature>
<dbReference type="PANTHER" id="PTHR43133">
    <property type="entry name" value="RNA POLYMERASE ECF-TYPE SIGMA FACTO"/>
    <property type="match status" value="1"/>
</dbReference>
<dbReference type="OrthoDB" id="2960956at2"/>
<dbReference type="InterPro" id="IPR007627">
    <property type="entry name" value="RNA_pol_sigma70_r2"/>
</dbReference>
<dbReference type="InterPro" id="IPR013249">
    <property type="entry name" value="RNA_pol_sigma70_r4_t2"/>
</dbReference>
<keyword evidence="9" id="KW-1185">Reference proteome</keyword>
<dbReference type="GO" id="GO:0016987">
    <property type="term" value="F:sigma factor activity"/>
    <property type="evidence" value="ECO:0007669"/>
    <property type="project" value="UniProtKB-KW"/>
</dbReference>
<keyword evidence="3" id="KW-0731">Sigma factor</keyword>
<dbReference type="EMBL" id="QGTQ01000006">
    <property type="protein sequence ID" value="PWW04795.1"/>
    <property type="molecule type" value="Genomic_DNA"/>
</dbReference>
<evidence type="ECO:0000259" key="6">
    <source>
        <dbReference type="Pfam" id="PF04542"/>
    </source>
</evidence>
<gene>
    <name evidence="8" type="ORF">DFQ01_10678</name>
</gene>
<feature type="region of interest" description="Disordered" evidence="5">
    <location>
        <begin position="1"/>
        <end position="21"/>
    </location>
</feature>
<dbReference type="GO" id="GO:0003677">
    <property type="term" value="F:DNA binding"/>
    <property type="evidence" value="ECO:0007669"/>
    <property type="project" value="InterPro"/>
</dbReference>
<evidence type="ECO:0000313" key="8">
    <source>
        <dbReference type="EMBL" id="PWW04795.1"/>
    </source>
</evidence>
<protein>
    <submittedName>
        <fullName evidence="8">RNA polymerase sigma factor (Sigma-70 family)</fullName>
    </submittedName>
</protein>
<proteinExistence type="inferred from homology"/>
<dbReference type="InterPro" id="IPR014284">
    <property type="entry name" value="RNA_pol_sigma-70_dom"/>
</dbReference>
<dbReference type="Pfam" id="PF08281">
    <property type="entry name" value="Sigma70_r4_2"/>
    <property type="match status" value="1"/>
</dbReference>
<feature type="domain" description="RNA polymerase sigma-70 region 2" evidence="6">
    <location>
        <begin position="40"/>
        <end position="105"/>
    </location>
</feature>
<dbReference type="Pfam" id="PF04542">
    <property type="entry name" value="Sigma70_r2"/>
    <property type="match status" value="1"/>
</dbReference>
<keyword evidence="4" id="KW-0804">Transcription</keyword>
<dbReference type="NCBIfam" id="TIGR02937">
    <property type="entry name" value="sigma70-ECF"/>
    <property type="match status" value="1"/>
</dbReference>
<dbReference type="Proteomes" id="UP000246635">
    <property type="component" value="Unassembled WGS sequence"/>
</dbReference>
<dbReference type="Gene3D" id="1.10.10.10">
    <property type="entry name" value="Winged helix-like DNA-binding domain superfamily/Winged helix DNA-binding domain"/>
    <property type="match status" value="1"/>
</dbReference>
<evidence type="ECO:0000259" key="7">
    <source>
        <dbReference type="Pfam" id="PF08281"/>
    </source>
</evidence>
<comment type="caution">
    <text evidence="8">The sequence shown here is derived from an EMBL/GenBank/DDBJ whole genome shotgun (WGS) entry which is preliminary data.</text>
</comment>
<name>A0A2V2YUM3_9BACL</name>
<dbReference type="InterPro" id="IPR036388">
    <property type="entry name" value="WH-like_DNA-bd_sf"/>
</dbReference>
<dbReference type="InterPro" id="IPR013324">
    <property type="entry name" value="RNA_pol_sigma_r3/r4-like"/>
</dbReference>
<dbReference type="InterPro" id="IPR039425">
    <property type="entry name" value="RNA_pol_sigma-70-like"/>
</dbReference>
<reference evidence="8 9" key="1">
    <citation type="submission" date="2018-05" db="EMBL/GenBank/DDBJ databases">
        <title>Genomic Encyclopedia of Type Strains, Phase III (KMG-III): the genomes of soil and plant-associated and newly described type strains.</title>
        <authorList>
            <person name="Whitman W."/>
        </authorList>
    </citation>
    <scope>NUCLEOTIDE SEQUENCE [LARGE SCALE GENOMIC DNA]</scope>
    <source>
        <strain evidence="8 9">CECT 5696</strain>
    </source>
</reference>
<evidence type="ECO:0000256" key="5">
    <source>
        <dbReference type="SAM" id="MobiDB-lite"/>
    </source>
</evidence>
<dbReference type="AlphaFoldDB" id="A0A2V2YUM3"/>
<dbReference type="InterPro" id="IPR013325">
    <property type="entry name" value="RNA_pol_sigma_r2"/>
</dbReference>
<evidence type="ECO:0000256" key="2">
    <source>
        <dbReference type="ARBA" id="ARBA00023015"/>
    </source>
</evidence>
<dbReference type="CDD" id="cd06171">
    <property type="entry name" value="Sigma70_r4"/>
    <property type="match status" value="1"/>
</dbReference>
<dbReference type="RefSeq" id="WP_110043910.1">
    <property type="nucleotide sequence ID" value="NZ_CP054612.1"/>
</dbReference>
<evidence type="ECO:0000313" key="9">
    <source>
        <dbReference type="Proteomes" id="UP000246635"/>
    </source>
</evidence>
<dbReference type="SUPFAM" id="SSF88946">
    <property type="entry name" value="Sigma2 domain of RNA polymerase sigma factors"/>
    <property type="match status" value="1"/>
</dbReference>